<evidence type="ECO:0000256" key="1">
    <source>
        <dbReference type="ARBA" id="ARBA00022737"/>
    </source>
</evidence>
<organism evidence="3 4">
    <name type="scientific">Ceratocystis lukuohia</name>
    <dbReference type="NCBI Taxonomy" id="2019550"/>
    <lineage>
        <taxon>Eukaryota</taxon>
        <taxon>Fungi</taxon>
        <taxon>Dikarya</taxon>
        <taxon>Ascomycota</taxon>
        <taxon>Pezizomycotina</taxon>
        <taxon>Sordariomycetes</taxon>
        <taxon>Hypocreomycetidae</taxon>
        <taxon>Microascales</taxon>
        <taxon>Ceratocystidaceae</taxon>
        <taxon>Ceratocystis</taxon>
    </lineage>
</organism>
<reference evidence="3 4" key="1">
    <citation type="submission" date="2020-05" db="EMBL/GenBank/DDBJ databases">
        <title>Ceratocystis lukuohia genome.</title>
        <authorList>
            <person name="Harrington T.C."/>
            <person name="Kim K."/>
            <person name="Mayers C.G."/>
        </authorList>
    </citation>
    <scope>NUCLEOTIDE SEQUENCE [LARGE SCALE GENOMIC DNA]</scope>
    <source>
        <strain evidence="3 4">C4212</strain>
    </source>
</reference>
<dbReference type="InterPro" id="IPR011990">
    <property type="entry name" value="TPR-like_helical_dom_sf"/>
</dbReference>
<sequence length="885" mass="95334">MSHYNNQQGYNSNNNAGGPSLGATFVPGGFDDFYMPPEVVAPSPQRVMPEVPQNMQNDLQRMELEAGGISAPTSPPISGNGANTPYQSMTSPGILSPAKQPVLEPSNSSSALNDMPNFSPFPKVKGDNIPIGDDEMESTLWNQKDSVLNSQDVQRQIDWSKNVLTWVDMSSESAKREPLDPIRSSTPRIEHELRIASVNIINYLADQGHPEALFIRSKWLEFGKFGMRLDKREAFNGYRSSAELGFVRSEYRMGMFYETSPSADMAKAIEHYQRGLAGGDSASAYRMGMMSLLGQHGQVMNYQRGIDLVNQAADTADDDAPQGAYIFGMLIARELPDINLPESLLPIDYARSKWYIERAAYLGFSKAQLKMGQAYELCQMGCDFNPSLSIHYYALAAKQNMPEACLGVSRWFLFGYEGFFAKNEKLAYKFALEAANAKLSTGQFAVGYYNEIGIHVAKDVREARKWYELAAENGNKDAIGRLESLNQQKTLTKKDHETVTLGRIKSQHGSMRGKRPERFKQVANSMPAVSEDNLAPGQMSHHASPGVSPKVMPGNPQQDNISMPDPSKLSIHDSRPPAFTVNIQGQNPQAPGGSPGSVPYPEDDMQLPNVNPHFNPNARGPVADRPSSAFGIRPASQVSPQNQMGRGGSWGNSGPPMNGGMGNNGLAPQQHGSFRQSAGPGMGMNNPVQRPMSAQPPPSQNYGPGPGPNSGRPMSNMHYPGPGPQGHPQQGNFNPRPQSSLPPSHNGSNYDPRLTGGPKPGPVGPSQGGRGAGPRPGGNPGNFVDHPGRVGSAPPSQNRPPPQQGPISPMGQGHGRPPMSQPPSQAHSMPPPSTAATPPKPAKASTAPPPKGPATFEEMGIPQGKSDGDCMIGNCKPKYPTVRAP</sequence>
<dbReference type="SUPFAM" id="SSF81901">
    <property type="entry name" value="HCP-like"/>
    <property type="match status" value="1"/>
</dbReference>
<dbReference type="PANTHER" id="PTHR46430:SF2">
    <property type="entry name" value="CHITIN SYNTHASE REGULATORY FACTOR 4"/>
    <property type="match status" value="1"/>
</dbReference>
<feature type="compositionally biased region" description="Pro residues" evidence="2">
    <location>
        <begin position="829"/>
        <end position="852"/>
    </location>
</feature>
<dbReference type="GeneID" id="98116626"/>
<proteinExistence type="predicted"/>
<feature type="compositionally biased region" description="Polar residues" evidence="2">
    <location>
        <begin position="732"/>
        <end position="749"/>
    </location>
</feature>
<evidence type="ECO:0000256" key="2">
    <source>
        <dbReference type="SAM" id="MobiDB-lite"/>
    </source>
</evidence>
<dbReference type="Pfam" id="PF08238">
    <property type="entry name" value="Sel1"/>
    <property type="match status" value="6"/>
</dbReference>
<dbReference type="EMBL" id="JABSNW010000002">
    <property type="protein sequence ID" value="KAL2890451.1"/>
    <property type="molecule type" value="Genomic_DNA"/>
</dbReference>
<dbReference type="PANTHER" id="PTHR46430">
    <property type="entry name" value="PROTEIN SKT5-RELATED"/>
    <property type="match status" value="1"/>
</dbReference>
<name>A0ABR4MQB7_9PEZI</name>
<dbReference type="RefSeq" id="XP_070861631.1">
    <property type="nucleotide sequence ID" value="XM_071006359.1"/>
</dbReference>
<feature type="region of interest" description="Disordered" evidence="2">
    <location>
        <begin position="70"/>
        <end position="121"/>
    </location>
</feature>
<feature type="compositionally biased region" description="Polar residues" evidence="2">
    <location>
        <begin position="76"/>
        <end position="93"/>
    </location>
</feature>
<keyword evidence="1" id="KW-0677">Repeat</keyword>
<feature type="compositionally biased region" description="Polar residues" evidence="2">
    <location>
        <begin position="666"/>
        <end position="676"/>
    </location>
</feature>
<dbReference type="SMART" id="SM00671">
    <property type="entry name" value="SEL1"/>
    <property type="match status" value="6"/>
</dbReference>
<dbReference type="InterPro" id="IPR051726">
    <property type="entry name" value="Chitin_Synth_Reg"/>
</dbReference>
<evidence type="ECO:0000313" key="3">
    <source>
        <dbReference type="EMBL" id="KAL2890451.1"/>
    </source>
</evidence>
<dbReference type="Gene3D" id="1.25.40.10">
    <property type="entry name" value="Tetratricopeptide repeat domain"/>
    <property type="match status" value="2"/>
</dbReference>
<feature type="compositionally biased region" description="Gly residues" evidence="2">
    <location>
        <begin position="645"/>
        <end position="663"/>
    </location>
</feature>
<protein>
    <submittedName>
        <fullName evidence="3">Protein SKT5</fullName>
    </submittedName>
</protein>
<feature type="region of interest" description="Disordered" evidence="2">
    <location>
        <begin position="553"/>
        <end position="885"/>
    </location>
</feature>
<comment type="caution">
    <text evidence="3">The sequence shown here is derived from an EMBL/GenBank/DDBJ whole genome shotgun (WGS) entry which is preliminary data.</text>
</comment>
<evidence type="ECO:0000313" key="4">
    <source>
        <dbReference type="Proteomes" id="UP001610728"/>
    </source>
</evidence>
<feature type="compositionally biased region" description="Gly residues" evidence="2">
    <location>
        <begin position="766"/>
        <end position="780"/>
    </location>
</feature>
<gene>
    <name evidence="3" type="ORF">HOO65_020993</name>
</gene>
<dbReference type="InterPro" id="IPR006597">
    <property type="entry name" value="Sel1-like"/>
</dbReference>
<dbReference type="Proteomes" id="UP001610728">
    <property type="component" value="Unassembled WGS sequence"/>
</dbReference>
<keyword evidence="4" id="KW-1185">Reference proteome</keyword>
<accession>A0ABR4MQB7</accession>